<feature type="compositionally biased region" description="Acidic residues" evidence="1">
    <location>
        <begin position="59"/>
        <end position="72"/>
    </location>
</feature>
<accession>A0ABU8ZVQ9</accession>
<comment type="caution">
    <text evidence="2">The sequence shown here is derived from an EMBL/GenBank/DDBJ whole genome shotgun (WGS) entry which is preliminary data.</text>
</comment>
<evidence type="ECO:0000256" key="1">
    <source>
        <dbReference type="SAM" id="MobiDB-lite"/>
    </source>
</evidence>
<proteinExistence type="predicted"/>
<dbReference type="EMBL" id="JBBNAW010000001">
    <property type="protein sequence ID" value="MEK2607768.1"/>
    <property type="molecule type" value="Genomic_DNA"/>
</dbReference>
<feature type="region of interest" description="Disordered" evidence="1">
    <location>
        <begin position="25"/>
        <end position="87"/>
    </location>
</feature>
<dbReference type="Proteomes" id="UP001386972">
    <property type="component" value="Unassembled WGS sequence"/>
</dbReference>
<name>A0ABU8ZVQ9_9PSED</name>
<dbReference type="RefSeq" id="WP_308813496.1">
    <property type="nucleotide sequence ID" value="NZ_CP177040.1"/>
</dbReference>
<sequence length="87" mass="9185">MSWALASAALLSRLDTEHLCIDEGSAVDIDEKAPGNISQQGVGGKTDNETAHDSMPPLPEDEDAGLDEEMPDVEANNTVSSEHPDPV</sequence>
<organism evidence="2 3">
    <name type="scientific">Pseudomonas shirazensis</name>
    <dbReference type="NCBI Taxonomy" id="2745494"/>
    <lineage>
        <taxon>Bacteria</taxon>
        <taxon>Pseudomonadati</taxon>
        <taxon>Pseudomonadota</taxon>
        <taxon>Gammaproteobacteria</taxon>
        <taxon>Pseudomonadales</taxon>
        <taxon>Pseudomonadaceae</taxon>
        <taxon>Pseudomonas</taxon>
    </lineage>
</organism>
<protein>
    <submittedName>
        <fullName evidence="2">Uncharacterized protein</fullName>
    </submittedName>
</protein>
<reference evidence="2 3" key="1">
    <citation type="submission" date="2024-03" db="EMBL/GenBank/DDBJ databases">
        <title>Screening, Identification and Application of a Plant Lactobacillus Strain.</title>
        <authorList>
            <person name="Li Y.L."/>
        </authorList>
    </citation>
    <scope>NUCLEOTIDE SEQUENCE [LARGE SCALE GENOMIC DNA]</scope>
    <source>
        <strain evidence="2 3">JDB</strain>
    </source>
</reference>
<keyword evidence="3" id="KW-1185">Reference proteome</keyword>
<evidence type="ECO:0000313" key="3">
    <source>
        <dbReference type="Proteomes" id="UP001386972"/>
    </source>
</evidence>
<gene>
    <name evidence="2" type="ORF">WLF18_01420</name>
</gene>
<evidence type="ECO:0000313" key="2">
    <source>
        <dbReference type="EMBL" id="MEK2607768.1"/>
    </source>
</evidence>